<organism evidence="1 2">
    <name type="scientific">Winogradskyella poriferorum</name>
    <dbReference type="NCBI Taxonomy" id="307627"/>
    <lineage>
        <taxon>Bacteria</taxon>
        <taxon>Pseudomonadati</taxon>
        <taxon>Bacteroidota</taxon>
        <taxon>Flavobacteriia</taxon>
        <taxon>Flavobacteriales</taxon>
        <taxon>Flavobacteriaceae</taxon>
        <taxon>Winogradskyella</taxon>
    </lineage>
</organism>
<name>A0ABU7W6X9_9FLAO</name>
<evidence type="ECO:0000313" key="1">
    <source>
        <dbReference type="EMBL" id="MEF3079711.1"/>
    </source>
</evidence>
<dbReference type="RefSeq" id="WP_331810451.1">
    <property type="nucleotide sequence ID" value="NZ_JAZHOU010000003.1"/>
</dbReference>
<keyword evidence="2" id="KW-1185">Reference proteome</keyword>
<gene>
    <name evidence="1" type="ORF">V1468_11890</name>
</gene>
<accession>A0ABU7W6X9</accession>
<comment type="caution">
    <text evidence="1">The sequence shown here is derived from an EMBL/GenBank/DDBJ whole genome shotgun (WGS) entry which is preliminary data.</text>
</comment>
<dbReference type="Proteomes" id="UP001356704">
    <property type="component" value="Unassembled WGS sequence"/>
</dbReference>
<dbReference type="EMBL" id="JAZHOU010000003">
    <property type="protein sequence ID" value="MEF3079711.1"/>
    <property type="molecule type" value="Genomic_DNA"/>
</dbReference>
<protein>
    <submittedName>
        <fullName evidence="1">Uncharacterized protein</fullName>
    </submittedName>
</protein>
<proteinExistence type="predicted"/>
<evidence type="ECO:0000313" key="2">
    <source>
        <dbReference type="Proteomes" id="UP001356704"/>
    </source>
</evidence>
<sequence length="89" mass="10121">MEKDTLDELFDNLKGEFDINEPNAGHQDRFLEKLNTNTVASTEEKKSSGFNWKPFLAIAAFFSDLLSCIYNIKCSARSYGFSKCVTRNV</sequence>
<reference evidence="1 2" key="1">
    <citation type="submission" date="2024-02" db="EMBL/GenBank/DDBJ databases">
        <title>Winogradskyella poriferorum JCM 12885.</title>
        <authorList>
            <person name="Zhang D.-F."/>
            <person name="Fu Z.-Y."/>
        </authorList>
    </citation>
    <scope>NUCLEOTIDE SEQUENCE [LARGE SCALE GENOMIC DNA]</scope>
    <source>
        <strain evidence="1 2">JCM 12885</strain>
    </source>
</reference>